<dbReference type="VEuPathDB" id="PlasmoDB:PY17X_1321700"/>
<reference evidence="3" key="2">
    <citation type="submission" date="2014-05" db="EMBL/GenBank/DDBJ databases">
        <authorList>
            <person name="Aslett M.A."/>
            <person name="De Silva N."/>
        </authorList>
    </citation>
    <scope>NUCLEOTIDE SEQUENCE</scope>
    <source>
        <strain evidence="3">17X</strain>
    </source>
</reference>
<dbReference type="EMBL" id="LK934641">
    <property type="protein sequence ID" value="CDU19837.1"/>
    <property type="molecule type" value="Genomic_DNA"/>
</dbReference>
<dbReference type="Proteomes" id="UP000072904">
    <property type="component" value="Chromosome 13"/>
</dbReference>
<evidence type="ECO:0000313" key="3">
    <source>
        <dbReference type="EMBL" id="VTZ80594.1"/>
    </source>
</evidence>
<evidence type="ECO:0000313" key="4">
    <source>
        <dbReference type="Proteomes" id="UP000072874"/>
    </source>
</evidence>
<reference evidence="3" key="4">
    <citation type="submission" date="2019-05" db="EMBL/GenBank/DDBJ databases">
        <authorList>
            <consortium name="Pathogen Informatics"/>
        </authorList>
    </citation>
    <scope>NUCLEOTIDE SEQUENCE</scope>
    <source>
        <strain evidence="3">17X</strain>
    </source>
</reference>
<name>A0A078KKI5_PLAYE</name>
<feature type="region of interest" description="Disordered" evidence="1">
    <location>
        <begin position="115"/>
        <end position="139"/>
    </location>
</feature>
<gene>
    <name evidence="3" type="ORF">PY17X_1321700</name>
    <name evidence="2" type="ORF">PYYM_1318700</name>
</gene>
<evidence type="ECO:0000313" key="2">
    <source>
        <dbReference type="EMBL" id="CDU19837.1"/>
    </source>
</evidence>
<dbReference type="VEuPathDB" id="PlasmoDB:PYYM_1318700"/>
<organism evidence="3 4">
    <name type="scientific">Plasmodium yoelii</name>
    <dbReference type="NCBI Taxonomy" id="5861"/>
    <lineage>
        <taxon>Eukaryota</taxon>
        <taxon>Sar</taxon>
        <taxon>Alveolata</taxon>
        <taxon>Apicomplexa</taxon>
        <taxon>Aconoidasida</taxon>
        <taxon>Haemosporida</taxon>
        <taxon>Plasmodiidae</taxon>
        <taxon>Plasmodium</taxon>
        <taxon>Plasmodium (Vinckeia)</taxon>
    </lineage>
</organism>
<dbReference type="VEuPathDB" id="PlasmoDB:PY00796"/>
<dbReference type="VEuPathDB" id="PlasmoDB:Py17XNL_001303079"/>
<dbReference type="OMA" id="INSKCIG"/>
<dbReference type="KEGG" id="pyo:PY17X_1321700"/>
<dbReference type="Proteomes" id="UP000072874">
    <property type="component" value="Chromosome 13"/>
</dbReference>
<proteinExistence type="predicted"/>
<evidence type="ECO:0000256" key="1">
    <source>
        <dbReference type="SAM" id="MobiDB-lite"/>
    </source>
</evidence>
<protein>
    <submittedName>
        <fullName evidence="3">Uncharacterized protein</fullName>
    </submittedName>
</protein>
<dbReference type="OrthoDB" id="376263at2759"/>
<accession>A0A078KKI5</accession>
<dbReference type="GeneID" id="3792295"/>
<reference evidence="4 5" key="1">
    <citation type="journal article" date="2014" name="BMC Biol.">
        <title>A comprehensive evaluation of rodent malaria parasite genomes and gene expression.</title>
        <authorList>
            <person name="Otto T.D."/>
            <person name="Bohme U."/>
            <person name="Jackson A.P."/>
            <person name="Hunt M."/>
            <person name="Franke-Fayard B."/>
            <person name="Hoeijmakers W.A."/>
            <person name="Religa A.A."/>
            <person name="Robertson L."/>
            <person name="Sanders M."/>
            <person name="Ogun S.A."/>
            <person name="Cunningham D."/>
            <person name="Erhart A."/>
            <person name="Billker O."/>
            <person name="Khan S.M."/>
            <person name="Stunnenberg H.G."/>
            <person name="Langhorne J."/>
            <person name="Holder A.A."/>
            <person name="Waters A.P."/>
            <person name="Newbold C.I."/>
            <person name="Pain A."/>
            <person name="Berriman M."/>
            <person name="Janse C.J."/>
        </authorList>
    </citation>
    <scope>NUCLEOTIDE SEQUENCE [LARGE SCALE GENOMIC DNA]</scope>
    <source>
        <strain evidence="3 4">17X</strain>
        <strain evidence="2 5">YM</strain>
    </source>
</reference>
<evidence type="ECO:0000313" key="5">
    <source>
        <dbReference type="Proteomes" id="UP000072904"/>
    </source>
</evidence>
<dbReference type="RefSeq" id="XP_726955.2">
    <property type="nucleotide sequence ID" value="XM_721862.2"/>
</dbReference>
<dbReference type="EMBL" id="LM993667">
    <property type="protein sequence ID" value="VTZ80594.1"/>
    <property type="molecule type" value="Genomic_DNA"/>
</dbReference>
<reference evidence="2" key="3">
    <citation type="submission" date="2014-05" db="EMBL/GenBank/DDBJ databases">
        <authorList>
            <person name="Aslett A.Martin."/>
            <person name="De Silva Nishadi"/>
        </authorList>
    </citation>
    <scope>NUCLEOTIDE SEQUENCE</scope>
    <source>
        <strain evidence="2">YM</strain>
    </source>
</reference>
<sequence>MEQSRFGSRDFLRPMVTTGRKIIKNNITFIDNEDTYNAEMLKTHLQNLKKLKEDIIGKRNASKGVIKEKLNLLFYNYDTNCNFDTFYDKCLEIITRYLVVYKEINDILMKNNIQNNTNTNKSSKSNSVSSFSKKKNTNTPTKDVIDNVGNINSNNILYNLIDNKKLVYNNKFLFDYDDDHEIYTSSEDEIIIEGSIRKSTNYGNGNQNENNKMNGDGETCDGDNLFLKGEREKVVRSFEKKKINLLNRYPEYLRDLIKIVRTAKNREKKILQINFINEYLESMDLNKLNTLFNELYIINSYINNKSYVEKKKKRLLYRIIRHKMINSFYNNHSIFIEKLLKKNKDGVNNLNYNNLCIENIEKFFESHTCDSEDANSCKICQEKMQIFFYIIIYYNLNYMPILKKMDNKKNEERNLLTNIFINKIKKRKPINVDYEISYHKDKSIYMVSKNNIFCHIIHEKYIQNNFNDLLLRIKNGSKGYNILNIIFNKYKNKRYLNVNKLNSMLDNFGKSSYSKSNNELVLKESFFDTLRNKIIKDENNKDLFFDQLFCNFYDILYTSRASQYKDYHLPKSTDINVVDEKVEDSDSDNLDLIYHKSDKSEVNKNNKTQKIMSYLKNKNFDNVSLKEMSNLYMNVKNMDSIDDVYIDEYAWENNNNYNYYYINKNKKNGNEKNNKYNNQNTFQKYLESLNEEVAIVVNSDDSDDYVKNSTGKTKNLINYLKGRNIQHPADPPKNKNVILVEKLKMMNLKNNTIINPLINSNCIGFKINVNDIGNRNLDVYCINNNEYVNAYRNTVKFLKNNINSEIKKNYAYLNKVKKNIKKVNNNENAVNDVIEDVKKKYGNKNYININDKTNDNNSTNNINEYIVVIDENIEEDKYSIDIYDYVELTTYIVTSKKEKKKEFYRKFVKNEIYSHKWINKLQFKLQYYSNIYKNSYFKKHHMKLIKEYLFGMLINVYYENIYDVSLNLLMSNYYDQYNLNKKFVLKNIHFNLNEIYMTLLECIQNDMLNNNYILREGNLTEDNLLLKINDYLINYKWDNENRRFIEQIINKYRYIFLYYVLYTYPKFLQILNIIQINNFRESIKMSLPDEDDKHVQDAQKDFTSKKKILKSIKKNQSEQITNVETEDNNDIKNKFLPKYDSNPNNDILAAIPLIHLLLVNPNERFKTSFFLNILTGKVDIAKVQKEMHPICYKTIFYYKHVENGNIPTNTGANPELKKETTKIRKKLKINEIANLFIILNSYLSFLSAQANIFFNDQNLWKHLIYKDSTHEMKMAVELSSEGNSYFPSKFINNFLDTFLLKSDDKYIIADELKSKLMVYILLIQLCLTDNYCPIKLLFINHNVKLILKKLNFSIINGQFITFNTA</sequence>